<dbReference type="AlphaFoldDB" id="W5T3C8"/>
<dbReference type="EMBL" id="CP005776">
    <property type="protein sequence ID" value="AHH11821.1"/>
    <property type="molecule type" value="Genomic_DNA"/>
</dbReference>
<proteinExistence type="predicted"/>
<accession>W5T3C8</accession>
<evidence type="ECO:0000313" key="1">
    <source>
        <dbReference type="EMBL" id="AHH11821.1"/>
    </source>
</evidence>
<gene>
    <name evidence="1" type="ORF">BCO_0121202</name>
</gene>
<name>W5T3C8_9SPIR</name>
<keyword evidence="1" id="KW-0614">Plasmid</keyword>
<sequence>MQIKRSFGLSSDEFDYKRILKESVEAHFLALNNSSSAREALLKAFAARMFEFSNSNVLATSLHAYRMFFAVLGISEVEDLVLDIINKEKLPLSSKDSKVFGSCAYSDDEIKSFINKSVSE</sequence>
<geneLocation type="plasmid" evidence="1">
    <name>unnamed</name>
</geneLocation>
<reference evidence="1" key="1">
    <citation type="submission" date="2013-04" db="EMBL/GenBank/DDBJ databases">
        <title>Comparative Genomics of Relapsing Fever Spirochetes.</title>
        <authorList>
            <person name="Schwan T.G."/>
            <person name="Raffel S.J."/>
            <person name="Porcella S.F."/>
            <person name="Martens C.A."/>
            <person name="Bruno D.P."/>
            <person name="Ricklefs S.M."/>
            <person name="Barbian K.B."/>
        </authorList>
    </citation>
    <scope>NUCLEOTIDE SEQUENCE</scope>
    <source>
        <strain evidence="1">Co53</strain>
        <plasmid evidence="1">unnamed</plasmid>
    </source>
</reference>
<organism evidence="1">
    <name type="scientific">Borrelia coriaceae ATCC 43381</name>
    <dbReference type="NCBI Taxonomy" id="1408429"/>
    <lineage>
        <taxon>Bacteria</taxon>
        <taxon>Pseudomonadati</taxon>
        <taxon>Spirochaetota</taxon>
        <taxon>Spirochaetia</taxon>
        <taxon>Spirochaetales</taxon>
        <taxon>Borreliaceae</taxon>
        <taxon>Borrelia</taxon>
    </lineage>
</organism>
<protein>
    <submittedName>
        <fullName evidence="1">Uncharacterized protein</fullName>
    </submittedName>
</protein>
<dbReference type="HOGENOM" id="CLU_2116274_0_0_12"/>